<accession>A0A6B0UTN2</accession>
<sequence length="141" mass="15456">MHVSKPGAWAARSCSFGYGGYRGRCAELSAFLDSSTCRRFMTKKWRCSQATGEFLLEGARERLVLRVLMQDALVRVVPLCAARWHQAQGTGAIGVMNKWHAIDILYGTPPLTATILRLSTSAAVSVQGRIFTSPQPSVRSP</sequence>
<reference evidence="1" key="1">
    <citation type="submission" date="2019-12" db="EMBL/GenBank/DDBJ databases">
        <title>An insight into the sialome of adult female Ixodes ricinus ticks feeding for 6 days.</title>
        <authorList>
            <person name="Perner J."/>
            <person name="Ribeiro J.M.C."/>
        </authorList>
    </citation>
    <scope>NUCLEOTIDE SEQUENCE</scope>
    <source>
        <strain evidence="1">Semi-engorged</strain>
        <tissue evidence="1">Salivary glands</tissue>
    </source>
</reference>
<protein>
    <submittedName>
        <fullName evidence="1">Uncharacterized protein</fullName>
    </submittedName>
</protein>
<dbReference type="EMBL" id="GIFC01011040">
    <property type="protein sequence ID" value="MXU93123.1"/>
    <property type="molecule type" value="Transcribed_RNA"/>
</dbReference>
<organism evidence="1">
    <name type="scientific">Ixodes ricinus</name>
    <name type="common">Common tick</name>
    <name type="synonym">Acarus ricinus</name>
    <dbReference type="NCBI Taxonomy" id="34613"/>
    <lineage>
        <taxon>Eukaryota</taxon>
        <taxon>Metazoa</taxon>
        <taxon>Ecdysozoa</taxon>
        <taxon>Arthropoda</taxon>
        <taxon>Chelicerata</taxon>
        <taxon>Arachnida</taxon>
        <taxon>Acari</taxon>
        <taxon>Parasitiformes</taxon>
        <taxon>Ixodida</taxon>
        <taxon>Ixodoidea</taxon>
        <taxon>Ixodidae</taxon>
        <taxon>Ixodinae</taxon>
        <taxon>Ixodes</taxon>
    </lineage>
</organism>
<evidence type="ECO:0000313" key="1">
    <source>
        <dbReference type="EMBL" id="MXU93123.1"/>
    </source>
</evidence>
<proteinExistence type="predicted"/>
<name>A0A6B0UTN2_IXORI</name>
<dbReference type="AlphaFoldDB" id="A0A6B0UTN2"/>